<comment type="caution">
    <text evidence="2">The sequence shown here is derived from an EMBL/GenBank/DDBJ whole genome shotgun (WGS) entry which is preliminary data.</text>
</comment>
<proteinExistence type="predicted"/>
<name>A0A2S5CME3_9GAMM</name>
<dbReference type="AlphaFoldDB" id="A0A2S5CME3"/>
<dbReference type="EMBL" id="PGFZ01000004">
    <property type="protein sequence ID" value="POZ51989.1"/>
    <property type="molecule type" value="Genomic_DNA"/>
</dbReference>
<dbReference type="Proteomes" id="UP000237423">
    <property type="component" value="Unassembled WGS sequence"/>
</dbReference>
<evidence type="ECO:0000313" key="3">
    <source>
        <dbReference type="Proteomes" id="UP000237423"/>
    </source>
</evidence>
<feature type="transmembrane region" description="Helical" evidence="1">
    <location>
        <begin position="54"/>
        <end position="71"/>
    </location>
</feature>
<evidence type="ECO:0000313" key="2">
    <source>
        <dbReference type="EMBL" id="POZ51989.1"/>
    </source>
</evidence>
<reference evidence="2 3" key="1">
    <citation type="submission" date="2017-11" db="EMBL/GenBank/DDBJ databases">
        <title>Draft Genome Sequence of Methylobacter psychrotolerans Sph1T, an Obligate Methanotroph from Low-Temperature Environments.</title>
        <authorList>
            <person name="Oshkin I.Y."/>
            <person name="Miroshnikov K."/>
            <person name="Belova S.E."/>
            <person name="Korzhenkov A."/>
            <person name="Toshchakov S.V."/>
            <person name="Dedysh S.N."/>
        </authorList>
    </citation>
    <scope>NUCLEOTIDE SEQUENCE [LARGE SCALE GENOMIC DNA]</scope>
    <source>
        <strain evidence="2 3">Sph1</strain>
    </source>
</reference>
<organism evidence="2 3">
    <name type="scientific">Methylovulum psychrotolerans</name>
    <dbReference type="NCBI Taxonomy" id="1704499"/>
    <lineage>
        <taxon>Bacteria</taxon>
        <taxon>Pseudomonadati</taxon>
        <taxon>Pseudomonadota</taxon>
        <taxon>Gammaproteobacteria</taxon>
        <taxon>Methylococcales</taxon>
        <taxon>Methylococcaceae</taxon>
        <taxon>Methylovulum</taxon>
    </lineage>
</organism>
<evidence type="ECO:0000256" key="1">
    <source>
        <dbReference type="SAM" id="Phobius"/>
    </source>
</evidence>
<dbReference type="RefSeq" id="WP_103974291.1">
    <property type="nucleotide sequence ID" value="NZ_PGFZ01000004.1"/>
</dbReference>
<accession>A0A2S5CME3</accession>
<gene>
    <name evidence="2" type="ORF">AADEFJLK_02210</name>
</gene>
<protein>
    <submittedName>
        <fullName evidence="2">Uncharacterized protein</fullName>
    </submittedName>
</protein>
<sequence>MTIRLLDIALFVFFFGSLLIAAKLSKRTGKSFLRILLGLDRRVVAELGTPREKLFIAFLFVFPCFLAYLSTKNIKTIADIVAPFLQIISE</sequence>
<keyword evidence="1" id="KW-0812">Transmembrane</keyword>
<keyword evidence="1" id="KW-1133">Transmembrane helix</keyword>
<keyword evidence="1" id="KW-0472">Membrane</keyword>